<dbReference type="Proteomes" id="UP001174694">
    <property type="component" value="Unassembled WGS sequence"/>
</dbReference>
<dbReference type="SUPFAM" id="SSF51430">
    <property type="entry name" value="NAD(P)-linked oxidoreductase"/>
    <property type="match status" value="1"/>
</dbReference>
<dbReference type="Gene3D" id="3.20.20.100">
    <property type="entry name" value="NADP-dependent oxidoreductase domain"/>
    <property type="match status" value="1"/>
</dbReference>
<organism evidence="3 4">
    <name type="scientific">Pleurostoma richardsiae</name>
    <dbReference type="NCBI Taxonomy" id="41990"/>
    <lineage>
        <taxon>Eukaryota</taxon>
        <taxon>Fungi</taxon>
        <taxon>Dikarya</taxon>
        <taxon>Ascomycota</taxon>
        <taxon>Pezizomycotina</taxon>
        <taxon>Sordariomycetes</taxon>
        <taxon>Sordariomycetidae</taxon>
        <taxon>Calosphaeriales</taxon>
        <taxon>Pleurostomataceae</taxon>
        <taxon>Pleurostoma</taxon>
    </lineage>
</organism>
<dbReference type="Pfam" id="PF00248">
    <property type="entry name" value="Aldo_ket_red"/>
    <property type="match status" value="1"/>
</dbReference>
<dbReference type="AlphaFoldDB" id="A0AA38S352"/>
<keyword evidence="4" id="KW-1185">Reference proteome</keyword>
<dbReference type="InterPro" id="IPR023210">
    <property type="entry name" value="NADP_OxRdtase_dom"/>
</dbReference>
<dbReference type="EMBL" id="JANBVO010000003">
    <property type="protein sequence ID" value="KAJ9155249.1"/>
    <property type="molecule type" value="Genomic_DNA"/>
</dbReference>
<keyword evidence="1" id="KW-0560">Oxidoreductase</keyword>
<dbReference type="InterPro" id="IPR036812">
    <property type="entry name" value="NAD(P)_OxRdtase_dom_sf"/>
</dbReference>
<evidence type="ECO:0000259" key="2">
    <source>
        <dbReference type="Pfam" id="PF00248"/>
    </source>
</evidence>
<reference evidence="3" key="1">
    <citation type="submission" date="2022-07" db="EMBL/GenBank/DDBJ databases">
        <title>Fungi with potential for degradation of polypropylene.</title>
        <authorList>
            <person name="Gostincar C."/>
        </authorList>
    </citation>
    <scope>NUCLEOTIDE SEQUENCE</scope>
    <source>
        <strain evidence="3">EXF-13308</strain>
    </source>
</reference>
<dbReference type="CDD" id="cd19075">
    <property type="entry name" value="AKR_AKR7A1-5"/>
    <property type="match status" value="1"/>
</dbReference>
<evidence type="ECO:0000256" key="1">
    <source>
        <dbReference type="ARBA" id="ARBA00023002"/>
    </source>
</evidence>
<name>A0AA38S352_9PEZI</name>
<accession>A0AA38S352</accession>
<gene>
    <name evidence="3" type="ORF">NKR23_g1799</name>
</gene>
<dbReference type="PANTHER" id="PTHR43364:SF4">
    <property type="entry name" value="NAD(P)-LINKED OXIDOREDUCTASE SUPERFAMILY PROTEIN"/>
    <property type="match status" value="1"/>
</dbReference>
<evidence type="ECO:0000313" key="4">
    <source>
        <dbReference type="Proteomes" id="UP001174694"/>
    </source>
</evidence>
<feature type="domain" description="NADP-dependent oxidoreductase" evidence="2">
    <location>
        <begin position="8"/>
        <end position="313"/>
    </location>
</feature>
<dbReference type="GO" id="GO:0016491">
    <property type="term" value="F:oxidoreductase activity"/>
    <property type="evidence" value="ECO:0007669"/>
    <property type="project" value="UniProtKB-KW"/>
</dbReference>
<dbReference type="InterPro" id="IPR050523">
    <property type="entry name" value="AKR_Detox_Biosynth"/>
</dbReference>
<protein>
    <submittedName>
        <fullName evidence="3">Aldo/keto reductase</fullName>
    </submittedName>
</protein>
<comment type="caution">
    <text evidence="3">The sequence shown here is derived from an EMBL/GenBank/DDBJ whole genome shotgun (WGS) entry which is preliminary data.</text>
</comment>
<dbReference type="PANTHER" id="PTHR43364">
    <property type="entry name" value="NADH-SPECIFIC METHYLGLYOXAL REDUCTASE-RELATED"/>
    <property type="match status" value="1"/>
</dbReference>
<evidence type="ECO:0000313" key="3">
    <source>
        <dbReference type="EMBL" id="KAJ9155249.1"/>
    </source>
</evidence>
<proteinExistence type="predicted"/>
<sequence length="322" mass="34702">MASSSPTLIFGSGTIGGERYAFKTAADVEALLSELKQLGIDRLDVTPRHPPGHNYLAETLYGQAGAVPKGFIIDVKNLINPQDTSGSLSAASLRASIGGSLERLGLDKANVFYAYAPDAETPLREQAAAMDELHRRGLFSRLGLSNFPAEQVAEWVAIAEEEGYVRPSVYQGQYNLICRGAEASLLPLLRRHAIALVAYSPLAGGFLSGKPTSGDGAAGSRFAAGDPLGQFFRGLYDRPQFHAALRRMSEFLAPREIALPEAALRWLYWHSQLGEGDGIILGASKTEQVETNTADIRKGPLPQEVVDALEEVWTSINAEHPT</sequence>